<dbReference type="AlphaFoldDB" id="B6WV36"/>
<reference evidence="2 3" key="2">
    <citation type="submission" date="2008-10" db="EMBL/GenBank/DDBJ databases">
        <authorList>
            <person name="Fulton L."/>
            <person name="Clifton S."/>
            <person name="Fulton B."/>
            <person name="Xu J."/>
            <person name="Minx P."/>
            <person name="Pepin K.H."/>
            <person name="Johnson M."/>
            <person name="Bhonagiri V."/>
            <person name="Nash W.E."/>
            <person name="Mardis E.R."/>
            <person name="Wilson R.K."/>
        </authorList>
    </citation>
    <scope>NUCLEOTIDE SEQUENCE [LARGE SCALE GENOMIC DNA]</scope>
    <source>
        <strain evidence="2 3">ATCC 29098</strain>
    </source>
</reference>
<dbReference type="EMBL" id="ABXU01000061">
    <property type="protein sequence ID" value="EEB33085.1"/>
    <property type="molecule type" value="Genomic_DNA"/>
</dbReference>
<dbReference type="SUPFAM" id="SSF161270">
    <property type="entry name" value="PspA lactotransferrin-binding region"/>
    <property type="match status" value="1"/>
</dbReference>
<reference evidence="2 3" key="1">
    <citation type="submission" date="2008-10" db="EMBL/GenBank/DDBJ databases">
        <title>Draft genome sequence of Desulvovibrio piger (ATCC 29098).</title>
        <authorList>
            <person name="Sudarsanam P."/>
            <person name="Ley R."/>
            <person name="Guruge J."/>
            <person name="Turnbaugh P.J."/>
            <person name="Mahowald M."/>
            <person name="Liep D."/>
            <person name="Gordon J."/>
        </authorList>
    </citation>
    <scope>NUCLEOTIDE SEQUENCE [LARGE SCALE GENOMIC DNA]</scope>
    <source>
        <strain evidence="2 3">ATCC 29098</strain>
    </source>
</reference>
<evidence type="ECO:0000313" key="2">
    <source>
        <dbReference type="EMBL" id="EEB33085.1"/>
    </source>
</evidence>
<organism evidence="2 3">
    <name type="scientific">Desulfovibrio piger ATCC 29098</name>
    <dbReference type="NCBI Taxonomy" id="411464"/>
    <lineage>
        <taxon>Bacteria</taxon>
        <taxon>Pseudomonadati</taxon>
        <taxon>Thermodesulfobacteriota</taxon>
        <taxon>Desulfovibrionia</taxon>
        <taxon>Desulfovibrionales</taxon>
        <taxon>Desulfovibrionaceae</taxon>
        <taxon>Desulfovibrio</taxon>
    </lineage>
</organism>
<comment type="caution">
    <text evidence="2">The sequence shown here is derived from an EMBL/GenBank/DDBJ whole genome shotgun (WGS) entry which is preliminary data.</text>
</comment>
<evidence type="ECO:0000313" key="3">
    <source>
        <dbReference type="Proteomes" id="UP000003676"/>
    </source>
</evidence>
<dbReference type="HOGENOM" id="CLU_1400543_0_0_7"/>
<name>B6WV36_9BACT</name>
<feature type="coiled-coil region" evidence="1">
    <location>
        <begin position="75"/>
        <end position="123"/>
    </location>
</feature>
<proteinExistence type="predicted"/>
<sequence>MLWECMSKTDEWSLRIPPNTDCKIIYKRPFTKETGAYLIRCKDFERKLIKDVGLPAYAIETHIKICHQGNCPVAVETTEDRIADLEGQLAALKAELEQARQENAVLQAELENTKAELEKVRQGEGQCLEWYGLIAVVEQSRKEGKTPQETAACLKERGASWAMIGGLMHPQGDIKDWQQYGKDLFNGSTKTLPW</sequence>
<accession>B6WV36</accession>
<keyword evidence="1" id="KW-0175">Coiled coil</keyword>
<protein>
    <submittedName>
        <fullName evidence="2">Uncharacterized protein</fullName>
    </submittedName>
</protein>
<dbReference type="Proteomes" id="UP000003676">
    <property type="component" value="Unassembled WGS sequence"/>
</dbReference>
<evidence type="ECO:0000256" key="1">
    <source>
        <dbReference type="SAM" id="Coils"/>
    </source>
</evidence>
<gene>
    <name evidence="2" type="ORF">DESPIG_01951</name>
</gene>
<dbReference type="Gene3D" id="1.20.5.1700">
    <property type="match status" value="1"/>
</dbReference>